<dbReference type="Proteomes" id="UP000266234">
    <property type="component" value="Unassembled WGS sequence"/>
</dbReference>
<sequence length="257" mass="29100">MAEFNLLQWTIILILIAVVLSLIVLVQIVSHYTAAYQAAPLEIATFVDTADFSVQENESYDRDVAKVQRLDDKIRLTRLLREIQKTGDDLREDINGMVLEEDTTKLKAAARLLWASKRARLEDRVRRLDMLRMRFLVVYMGVVASYTNTTNTTIHEKPSSKPPPPPPLPTSRDLEKSPVLKTPPRPALPRGLTESIVNRPPLRSLTTQALINHPEPIPKPSRKGWAGVVHELQTSPKMQQRHASIERAMSKSYSRSP</sequence>
<keyword evidence="2" id="KW-0812">Transmembrane</keyword>
<feature type="compositionally biased region" description="Pro residues" evidence="1">
    <location>
        <begin position="160"/>
        <end position="169"/>
    </location>
</feature>
<evidence type="ECO:0000256" key="2">
    <source>
        <dbReference type="SAM" id="Phobius"/>
    </source>
</evidence>
<accession>A0A395T416</accession>
<dbReference type="AlphaFoldDB" id="A0A395T416"/>
<name>A0A395T416_9HYPO</name>
<evidence type="ECO:0000256" key="1">
    <source>
        <dbReference type="SAM" id="MobiDB-lite"/>
    </source>
</evidence>
<keyword evidence="2" id="KW-1133">Transmembrane helix</keyword>
<gene>
    <name evidence="3" type="ORF">FLONG3_2710</name>
</gene>
<feature type="region of interest" description="Disordered" evidence="1">
    <location>
        <begin position="150"/>
        <end position="257"/>
    </location>
</feature>
<protein>
    <submittedName>
        <fullName evidence="3">Uncharacterized protein</fullName>
    </submittedName>
</protein>
<keyword evidence="4" id="KW-1185">Reference proteome</keyword>
<dbReference type="EMBL" id="PXOG01000054">
    <property type="protein sequence ID" value="RGP79139.1"/>
    <property type="molecule type" value="Genomic_DNA"/>
</dbReference>
<dbReference type="STRING" id="694270.A0A395T416"/>
<evidence type="ECO:0000313" key="4">
    <source>
        <dbReference type="Proteomes" id="UP000266234"/>
    </source>
</evidence>
<reference evidence="3 4" key="1">
    <citation type="journal article" date="2018" name="PLoS Pathog.">
        <title>Evolution of structural diversity of trichothecenes, a family of toxins produced by plant pathogenic and entomopathogenic fungi.</title>
        <authorList>
            <person name="Proctor R.H."/>
            <person name="McCormick S.P."/>
            <person name="Kim H.S."/>
            <person name="Cardoza R.E."/>
            <person name="Stanley A.M."/>
            <person name="Lindo L."/>
            <person name="Kelly A."/>
            <person name="Brown D.W."/>
            <person name="Lee T."/>
            <person name="Vaughan M.M."/>
            <person name="Alexander N.J."/>
            <person name="Busman M."/>
            <person name="Gutierrez S."/>
        </authorList>
    </citation>
    <scope>NUCLEOTIDE SEQUENCE [LARGE SCALE GENOMIC DNA]</scope>
    <source>
        <strain evidence="3 4">NRRL 20695</strain>
    </source>
</reference>
<proteinExistence type="predicted"/>
<feature type="transmembrane region" description="Helical" evidence="2">
    <location>
        <begin position="6"/>
        <end position="26"/>
    </location>
</feature>
<organism evidence="3 4">
    <name type="scientific">Fusarium longipes</name>
    <dbReference type="NCBI Taxonomy" id="694270"/>
    <lineage>
        <taxon>Eukaryota</taxon>
        <taxon>Fungi</taxon>
        <taxon>Dikarya</taxon>
        <taxon>Ascomycota</taxon>
        <taxon>Pezizomycotina</taxon>
        <taxon>Sordariomycetes</taxon>
        <taxon>Hypocreomycetidae</taxon>
        <taxon>Hypocreales</taxon>
        <taxon>Nectriaceae</taxon>
        <taxon>Fusarium</taxon>
    </lineage>
</organism>
<evidence type="ECO:0000313" key="3">
    <source>
        <dbReference type="EMBL" id="RGP79139.1"/>
    </source>
</evidence>
<keyword evidence="2" id="KW-0472">Membrane</keyword>
<dbReference type="OrthoDB" id="3757673at2759"/>
<comment type="caution">
    <text evidence="3">The sequence shown here is derived from an EMBL/GenBank/DDBJ whole genome shotgun (WGS) entry which is preliminary data.</text>
</comment>
<feature type="compositionally biased region" description="Polar residues" evidence="1">
    <location>
        <begin position="232"/>
        <end position="242"/>
    </location>
</feature>